<protein>
    <submittedName>
        <fullName evidence="2">GNAT family N-acetyltransferase</fullName>
    </submittedName>
</protein>
<organism evidence="2 3">
    <name type="scientific">Lentzea guizhouensis</name>
    <dbReference type="NCBI Taxonomy" id="1586287"/>
    <lineage>
        <taxon>Bacteria</taxon>
        <taxon>Bacillati</taxon>
        <taxon>Actinomycetota</taxon>
        <taxon>Actinomycetes</taxon>
        <taxon>Pseudonocardiales</taxon>
        <taxon>Pseudonocardiaceae</taxon>
        <taxon>Lentzea</taxon>
    </lineage>
</organism>
<evidence type="ECO:0000259" key="1">
    <source>
        <dbReference type="PROSITE" id="PS51186"/>
    </source>
</evidence>
<dbReference type="InterPro" id="IPR051908">
    <property type="entry name" value="Ribosomal_N-acetyltransferase"/>
</dbReference>
<gene>
    <name evidence="2" type="ORF">BBK82_11960</name>
</gene>
<evidence type="ECO:0000313" key="3">
    <source>
        <dbReference type="Proteomes" id="UP000093053"/>
    </source>
</evidence>
<dbReference type="Pfam" id="PF13302">
    <property type="entry name" value="Acetyltransf_3"/>
    <property type="match status" value="1"/>
</dbReference>
<dbReference type="GO" id="GO:1990189">
    <property type="term" value="F:protein N-terminal-serine acetyltransferase activity"/>
    <property type="evidence" value="ECO:0007669"/>
    <property type="project" value="TreeGrafter"/>
</dbReference>
<dbReference type="InterPro" id="IPR000182">
    <property type="entry name" value="GNAT_dom"/>
</dbReference>
<dbReference type="AlphaFoldDB" id="A0A1B2HG32"/>
<dbReference type="PANTHER" id="PTHR43441:SF10">
    <property type="entry name" value="ACETYLTRANSFERASE"/>
    <property type="match status" value="1"/>
</dbReference>
<dbReference type="SUPFAM" id="SSF55729">
    <property type="entry name" value="Acyl-CoA N-acyltransferases (Nat)"/>
    <property type="match status" value="1"/>
</dbReference>
<dbReference type="KEGG" id="led:BBK82_11960"/>
<sequence length="192" mass="21376">MPLTVDPTRPAGSLRALDQPRLTGDRLVLRPWQDADAAAVLAAFSCPDIQWWHIRRMDTLDEAREWIADWATRWDGEKDSSWAVVDDTGRVVGQVGLRAVSLFEGSAALSYWVLPEARGAEVAVRAARTLTRWVFDVLRLHRVALEHSTANAASCRVATKLGFAVEDTLRGSARQADGWHDMHQHALLRTDG</sequence>
<dbReference type="Proteomes" id="UP000093053">
    <property type="component" value="Chromosome"/>
</dbReference>
<proteinExistence type="predicted"/>
<dbReference type="PANTHER" id="PTHR43441">
    <property type="entry name" value="RIBOSOMAL-PROTEIN-SERINE ACETYLTRANSFERASE"/>
    <property type="match status" value="1"/>
</dbReference>
<accession>A0A1B2HG32</accession>
<name>A0A1B2HG32_9PSEU</name>
<dbReference type="STRING" id="1586287.BBK82_11960"/>
<keyword evidence="3" id="KW-1185">Reference proteome</keyword>
<dbReference type="Gene3D" id="3.40.630.30">
    <property type="match status" value="1"/>
</dbReference>
<dbReference type="GO" id="GO:0005737">
    <property type="term" value="C:cytoplasm"/>
    <property type="evidence" value="ECO:0007669"/>
    <property type="project" value="TreeGrafter"/>
</dbReference>
<dbReference type="PROSITE" id="PS51186">
    <property type="entry name" value="GNAT"/>
    <property type="match status" value="1"/>
</dbReference>
<dbReference type="GO" id="GO:0008999">
    <property type="term" value="F:protein-N-terminal-alanine acetyltransferase activity"/>
    <property type="evidence" value="ECO:0007669"/>
    <property type="project" value="TreeGrafter"/>
</dbReference>
<dbReference type="EMBL" id="CP016793">
    <property type="protein sequence ID" value="ANZ36676.1"/>
    <property type="molecule type" value="Genomic_DNA"/>
</dbReference>
<feature type="domain" description="N-acetyltransferase" evidence="1">
    <location>
        <begin position="27"/>
        <end position="184"/>
    </location>
</feature>
<evidence type="ECO:0000313" key="2">
    <source>
        <dbReference type="EMBL" id="ANZ36676.1"/>
    </source>
</evidence>
<reference evidence="2 3" key="1">
    <citation type="submission" date="2016-07" db="EMBL/GenBank/DDBJ databases">
        <title>Complete genome sequence of the Lentzea guizhouensis DHS C013.</title>
        <authorList>
            <person name="Cao C."/>
        </authorList>
    </citation>
    <scope>NUCLEOTIDE SEQUENCE [LARGE SCALE GENOMIC DNA]</scope>
    <source>
        <strain evidence="2 3">DHS C013</strain>
    </source>
</reference>
<dbReference type="OrthoDB" id="2061990at2"/>
<keyword evidence="2" id="KW-0808">Transferase</keyword>
<dbReference type="RefSeq" id="WP_065915075.1">
    <property type="nucleotide sequence ID" value="NZ_CP016793.1"/>
</dbReference>
<dbReference type="InterPro" id="IPR016181">
    <property type="entry name" value="Acyl_CoA_acyltransferase"/>
</dbReference>